<name>A0A6B0UP21_IXORI</name>
<dbReference type="AlphaFoldDB" id="A0A6B0UP21"/>
<reference evidence="1" key="1">
    <citation type="submission" date="2019-12" db="EMBL/GenBank/DDBJ databases">
        <title>An insight into the sialome of adult female Ixodes ricinus ticks feeding for 6 days.</title>
        <authorList>
            <person name="Perner J."/>
            <person name="Ribeiro J.M.C."/>
        </authorList>
    </citation>
    <scope>NUCLEOTIDE SEQUENCE</scope>
    <source>
        <strain evidence="1">Semi-engorged</strain>
        <tissue evidence="1">Salivary glands</tissue>
    </source>
</reference>
<dbReference type="EMBL" id="GIFC01009181">
    <property type="protein sequence ID" value="MXU91264.1"/>
    <property type="molecule type" value="Transcribed_RNA"/>
</dbReference>
<evidence type="ECO:0000313" key="1">
    <source>
        <dbReference type="EMBL" id="MXU91264.1"/>
    </source>
</evidence>
<accession>A0A6B0UP21</accession>
<protein>
    <submittedName>
        <fullName evidence="1">Putative secreted protein</fullName>
    </submittedName>
</protein>
<organism evidence="1">
    <name type="scientific">Ixodes ricinus</name>
    <name type="common">Common tick</name>
    <name type="synonym">Acarus ricinus</name>
    <dbReference type="NCBI Taxonomy" id="34613"/>
    <lineage>
        <taxon>Eukaryota</taxon>
        <taxon>Metazoa</taxon>
        <taxon>Ecdysozoa</taxon>
        <taxon>Arthropoda</taxon>
        <taxon>Chelicerata</taxon>
        <taxon>Arachnida</taxon>
        <taxon>Acari</taxon>
        <taxon>Parasitiformes</taxon>
        <taxon>Ixodida</taxon>
        <taxon>Ixodoidea</taxon>
        <taxon>Ixodidae</taxon>
        <taxon>Ixodinae</taxon>
        <taxon>Ixodes</taxon>
    </lineage>
</organism>
<proteinExistence type="predicted"/>
<sequence length="121" mass="12918">MCWSLVSGCIQLVLQRILRGQPLNTLEKQAPMCTFGVGGRPLLTGFRGVLATRCVRFFSFLRGGASGRYPLECTFSWPSSLDPCSISDSPSSCFSRVPVGVGLFSWASSGPSPSMSVSSMA</sequence>